<keyword evidence="6" id="KW-0408">Iron</keyword>
<feature type="region of interest" description="Disordered" evidence="7">
    <location>
        <begin position="54"/>
        <end position="84"/>
    </location>
</feature>
<evidence type="ECO:0000256" key="4">
    <source>
        <dbReference type="ARBA" id="ARBA00022964"/>
    </source>
</evidence>
<protein>
    <submittedName>
        <fullName evidence="9">Clavaminate synthase-like protein</fullName>
    </submittedName>
</protein>
<gene>
    <name evidence="9" type="ORF">AOQ84DRAFT_10133</name>
</gene>
<dbReference type="OrthoDB" id="406634at2759"/>
<dbReference type="GO" id="GO:0051213">
    <property type="term" value="F:dioxygenase activity"/>
    <property type="evidence" value="ECO:0007669"/>
    <property type="project" value="UniProtKB-KW"/>
</dbReference>
<keyword evidence="3" id="KW-0479">Metal-binding</keyword>
<dbReference type="GO" id="GO:0005739">
    <property type="term" value="C:mitochondrion"/>
    <property type="evidence" value="ECO:0007669"/>
    <property type="project" value="TreeGrafter"/>
</dbReference>
<keyword evidence="10" id="KW-1185">Reference proteome</keyword>
<dbReference type="SUPFAM" id="SSF51197">
    <property type="entry name" value="Clavaminate synthase-like"/>
    <property type="match status" value="1"/>
</dbReference>
<dbReference type="GO" id="GO:0045329">
    <property type="term" value="P:carnitine biosynthetic process"/>
    <property type="evidence" value="ECO:0007669"/>
    <property type="project" value="TreeGrafter"/>
</dbReference>
<feature type="domain" description="TauD/TfdA-like" evidence="8">
    <location>
        <begin position="203"/>
        <end position="283"/>
    </location>
</feature>
<evidence type="ECO:0000256" key="2">
    <source>
        <dbReference type="ARBA" id="ARBA00008654"/>
    </source>
</evidence>
<evidence type="ECO:0000256" key="1">
    <source>
        <dbReference type="ARBA" id="ARBA00001954"/>
    </source>
</evidence>
<evidence type="ECO:0000256" key="5">
    <source>
        <dbReference type="ARBA" id="ARBA00023002"/>
    </source>
</evidence>
<evidence type="ECO:0000259" key="8">
    <source>
        <dbReference type="Pfam" id="PF02668"/>
    </source>
</evidence>
<dbReference type="Gene3D" id="3.60.130.10">
    <property type="entry name" value="Clavaminate synthase-like"/>
    <property type="match status" value="1"/>
</dbReference>
<evidence type="ECO:0000313" key="9">
    <source>
        <dbReference type="EMBL" id="OCL09935.1"/>
    </source>
</evidence>
<dbReference type="AlphaFoldDB" id="A0A8E2JUA8"/>
<evidence type="ECO:0000256" key="7">
    <source>
        <dbReference type="SAM" id="MobiDB-lite"/>
    </source>
</evidence>
<dbReference type="Pfam" id="PF02668">
    <property type="entry name" value="TauD"/>
    <property type="match status" value="1"/>
</dbReference>
<dbReference type="Proteomes" id="UP000250140">
    <property type="component" value="Unassembled WGS sequence"/>
</dbReference>
<dbReference type="GO" id="GO:0046872">
    <property type="term" value="F:metal ion binding"/>
    <property type="evidence" value="ECO:0007669"/>
    <property type="project" value="UniProtKB-KW"/>
</dbReference>
<sequence length="284" mass="32258">MPRSLAIPLTTSLTTRTILTPLRVSAPAFLHRFSPRLAPIHHVKARQFWGTTFRPQQQAASREQEHLVHDASNQGQPDGKPAKSIAVTIDGEPKVFDSLFLRDSCSCPQCVDPSTKQKLFQTSDIPDSLEGVGRTVVDKEKGWMVEIVWANDIPGYPPEHRTRHSFEWLQQALNVELELRAGVRSDERVLWDRDIITKNNKWVEYEDYMASDEALFEALTHLNKYGLLFVKGVPDSEKSVEDIAGRIGNLKDTLYGRTWDVKSKPNAENIAYTHQFLGLHMDLL</sequence>
<comment type="similarity">
    <text evidence="2">Belongs to the gamma-BBH/TMLD family.</text>
</comment>
<dbReference type="InterPro" id="IPR042098">
    <property type="entry name" value="TauD-like_sf"/>
</dbReference>
<dbReference type="InterPro" id="IPR038492">
    <property type="entry name" value="GBBH-like_N_sf"/>
</dbReference>
<dbReference type="InterPro" id="IPR050411">
    <property type="entry name" value="AlphaKG_dependent_hydroxylases"/>
</dbReference>
<dbReference type="PANTHER" id="PTHR10696:SF25">
    <property type="entry name" value="OXIDOREDUCTASE AIM17-RELATED"/>
    <property type="match status" value="1"/>
</dbReference>
<accession>A0A8E2JUA8</accession>
<dbReference type="PANTHER" id="PTHR10696">
    <property type="entry name" value="GAMMA-BUTYROBETAINE HYDROXYLASE-RELATED"/>
    <property type="match status" value="1"/>
</dbReference>
<evidence type="ECO:0000256" key="3">
    <source>
        <dbReference type="ARBA" id="ARBA00022723"/>
    </source>
</evidence>
<evidence type="ECO:0000256" key="6">
    <source>
        <dbReference type="ARBA" id="ARBA00023004"/>
    </source>
</evidence>
<dbReference type="InterPro" id="IPR003819">
    <property type="entry name" value="TauD/TfdA-like"/>
</dbReference>
<name>A0A8E2JUA8_9PEZI</name>
<keyword evidence="4" id="KW-0223">Dioxygenase</keyword>
<keyword evidence="5" id="KW-0560">Oxidoreductase</keyword>
<comment type="cofactor">
    <cofactor evidence="1">
        <name>Fe(2+)</name>
        <dbReference type="ChEBI" id="CHEBI:29033"/>
    </cofactor>
</comment>
<organism evidence="9 10">
    <name type="scientific">Glonium stellatum</name>
    <dbReference type="NCBI Taxonomy" id="574774"/>
    <lineage>
        <taxon>Eukaryota</taxon>
        <taxon>Fungi</taxon>
        <taxon>Dikarya</taxon>
        <taxon>Ascomycota</taxon>
        <taxon>Pezizomycotina</taxon>
        <taxon>Dothideomycetes</taxon>
        <taxon>Pleosporomycetidae</taxon>
        <taxon>Gloniales</taxon>
        <taxon>Gloniaceae</taxon>
        <taxon>Glonium</taxon>
    </lineage>
</organism>
<evidence type="ECO:0000313" key="10">
    <source>
        <dbReference type="Proteomes" id="UP000250140"/>
    </source>
</evidence>
<dbReference type="EMBL" id="KV749335">
    <property type="protein sequence ID" value="OCL09935.1"/>
    <property type="molecule type" value="Genomic_DNA"/>
</dbReference>
<proteinExistence type="inferred from homology"/>
<dbReference type="Gene3D" id="3.30.2020.30">
    <property type="match status" value="1"/>
</dbReference>
<reference evidence="9 10" key="1">
    <citation type="journal article" date="2016" name="Nat. Commun.">
        <title>Ectomycorrhizal ecology is imprinted in the genome of the dominant symbiotic fungus Cenococcum geophilum.</title>
        <authorList>
            <consortium name="DOE Joint Genome Institute"/>
            <person name="Peter M."/>
            <person name="Kohler A."/>
            <person name="Ohm R.A."/>
            <person name="Kuo A."/>
            <person name="Krutzmann J."/>
            <person name="Morin E."/>
            <person name="Arend M."/>
            <person name="Barry K.W."/>
            <person name="Binder M."/>
            <person name="Choi C."/>
            <person name="Clum A."/>
            <person name="Copeland A."/>
            <person name="Grisel N."/>
            <person name="Haridas S."/>
            <person name="Kipfer T."/>
            <person name="LaButti K."/>
            <person name="Lindquist E."/>
            <person name="Lipzen A."/>
            <person name="Maire R."/>
            <person name="Meier B."/>
            <person name="Mihaltcheva S."/>
            <person name="Molinier V."/>
            <person name="Murat C."/>
            <person name="Poggeler S."/>
            <person name="Quandt C.A."/>
            <person name="Sperisen C."/>
            <person name="Tritt A."/>
            <person name="Tisserant E."/>
            <person name="Crous P.W."/>
            <person name="Henrissat B."/>
            <person name="Nehls U."/>
            <person name="Egli S."/>
            <person name="Spatafora J.W."/>
            <person name="Grigoriev I.V."/>
            <person name="Martin F.M."/>
        </authorList>
    </citation>
    <scope>NUCLEOTIDE SEQUENCE [LARGE SCALE GENOMIC DNA]</scope>
    <source>
        <strain evidence="9 10">CBS 207.34</strain>
    </source>
</reference>